<organism evidence="1 2">
    <name type="scientific">Salix udensis</name>
    <dbReference type="NCBI Taxonomy" id="889485"/>
    <lineage>
        <taxon>Eukaryota</taxon>
        <taxon>Viridiplantae</taxon>
        <taxon>Streptophyta</taxon>
        <taxon>Embryophyta</taxon>
        <taxon>Tracheophyta</taxon>
        <taxon>Spermatophyta</taxon>
        <taxon>Magnoliopsida</taxon>
        <taxon>eudicotyledons</taxon>
        <taxon>Gunneridae</taxon>
        <taxon>Pentapetalae</taxon>
        <taxon>rosids</taxon>
        <taxon>fabids</taxon>
        <taxon>Malpighiales</taxon>
        <taxon>Salicaceae</taxon>
        <taxon>Saliceae</taxon>
        <taxon>Salix</taxon>
    </lineage>
</organism>
<gene>
    <name evidence="1" type="ORF">OIU84_011897</name>
</gene>
<comment type="caution">
    <text evidence="1">The sequence shown here is derived from an EMBL/GenBank/DDBJ whole genome shotgun (WGS) entry which is preliminary data.</text>
</comment>
<dbReference type="InterPro" id="IPR036691">
    <property type="entry name" value="Endo/exonu/phosph_ase_sf"/>
</dbReference>
<dbReference type="PANTHER" id="PTHR33710">
    <property type="entry name" value="BNAC02G09200D PROTEIN"/>
    <property type="match status" value="1"/>
</dbReference>
<sequence>MAHPRSGSTAINITFVYGLNSPGERRELWDYIKHSSVAFNSLPWVIMGDFNAILDPTYKDGGDKNWYGHSNDFANAILSAGLAHLPFQGPKFSWHNGQHGTNTIQKKLDWTFGNHTLLQLWPSTISFFHPRNISDHSAMHTQFTSPPSKKKTPFHFLNLWLQREEFHPILTSIWAQPETGNPMTILLSKLRSVKARLKTFHSQNTSHISRRLHQAREEWAKAQMHLDQSPASASLRAQERAAATLHARLSSEEEAFYKQQSRVQWLQLGDQNTKFFHRKLWGMLQWTITKKSSTMLPMVHP</sequence>
<dbReference type="SUPFAM" id="SSF56219">
    <property type="entry name" value="DNase I-like"/>
    <property type="match status" value="1"/>
</dbReference>
<keyword evidence="2" id="KW-1185">Reference proteome</keyword>
<evidence type="ECO:0000313" key="2">
    <source>
        <dbReference type="Proteomes" id="UP001162972"/>
    </source>
</evidence>
<dbReference type="PANTHER" id="PTHR33710:SF71">
    <property type="entry name" value="ENDONUCLEASE_EXONUCLEASE_PHOSPHATASE DOMAIN-CONTAINING PROTEIN"/>
    <property type="match status" value="1"/>
</dbReference>
<accession>A0AAD6NXJ1</accession>
<evidence type="ECO:0000313" key="1">
    <source>
        <dbReference type="EMBL" id="KAJ6408658.1"/>
    </source>
</evidence>
<proteinExistence type="predicted"/>
<dbReference type="Gene3D" id="3.60.10.10">
    <property type="entry name" value="Endonuclease/exonuclease/phosphatase"/>
    <property type="match status" value="1"/>
</dbReference>
<evidence type="ECO:0008006" key="3">
    <source>
        <dbReference type="Google" id="ProtNLM"/>
    </source>
</evidence>
<reference evidence="1 2" key="1">
    <citation type="journal article" date="2023" name="Int. J. Mol. Sci.">
        <title>De Novo Assembly and Annotation of 11 Diverse Shrub Willow (Salix) Genomes Reveals Novel Gene Organization in Sex-Linked Regions.</title>
        <authorList>
            <person name="Hyden B."/>
            <person name="Feng K."/>
            <person name="Yates T.B."/>
            <person name="Jawdy S."/>
            <person name="Cereghino C."/>
            <person name="Smart L.B."/>
            <person name="Muchero W."/>
        </authorList>
    </citation>
    <scope>NUCLEOTIDE SEQUENCE [LARGE SCALE GENOMIC DNA]</scope>
    <source>
        <tissue evidence="1">Shoot tip</tissue>
    </source>
</reference>
<dbReference type="EMBL" id="JAPFFJ010000016">
    <property type="protein sequence ID" value="KAJ6408658.1"/>
    <property type="molecule type" value="Genomic_DNA"/>
</dbReference>
<dbReference type="AlphaFoldDB" id="A0AAD6NXJ1"/>
<name>A0AAD6NXJ1_9ROSI</name>
<dbReference type="Proteomes" id="UP001162972">
    <property type="component" value="Chromosome 6"/>
</dbReference>
<protein>
    <recommendedName>
        <fullName evidence="3">Endonuclease/exonuclease/phosphatase domain-containing protein</fullName>
    </recommendedName>
</protein>